<dbReference type="InterPro" id="IPR000560">
    <property type="entry name" value="His_Pase_clade-2"/>
</dbReference>
<dbReference type="GO" id="GO:0003993">
    <property type="term" value="F:acid phosphatase activity"/>
    <property type="evidence" value="ECO:0007669"/>
    <property type="project" value="TreeGrafter"/>
</dbReference>
<dbReference type="Gene3D" id="3.40.50.1240">
    <property type="entry name" value="Phosphoglycerate mutase-like"/>
    <property type="match status" value="1"/>
</dbReference>
<dbReference type="SUPFAM" id="SSF53254">
    <property type="entry name" value="Phosphoglycerate mutase-like"/>
    <property type="match status" value="1"/>
</dbReference>
<sequence length="488" mass="55793">MSWKLALPSAIVCLSSFLLYSFDVWIRTRPFNPPDQTVNSTQQWDILRHLGGYSPWIHKTNGVLNIDVPEGCIVDQIHMMSRHAERYPTFNPGIRMLELYQRLQHENVTFRGDMMFLNGWNFFAPHPNDQFDQLTTTGPYAGTLEAFATGVKLRTRYEKLLEEAVAKKQTSFWASDSQRVIETAQIFATGFFGLGWEKTATLHVIPEDLETGGNTLTPGHACPKYGTDLEYGHNYGIKNLEVFRSTYLPAISKRLKKENPGIVFTETEIYSMQEMCGFETLAKGSSHWCKVFTHDEWLSFEYARDLLYYYRSGPGNRYGPSLGWLWLNATADLLRQGPEAGPLFFSFNHDGDITAMLGALNLFPQHPHLPNSRQLNDRAWRMSDVTPMAGRLIFERLSCPAEVTCWDNAQYGYPNHLYCEPPHNDTYIRINVNDGIVPMPDCRDGPGGACPLEDFLERVRRRGEEVEPFHEICGVEEGKPRGIMFLHQ</sequence>
<dbReference type="PANTHER" id="PTHR20963:SF18">
    <property type="entry name" value="ACID PHOSPHATASE PHO11-RELATED"/>
    <property type="match status" value="1"/>
</dbReference>
<name>A0A6A6D0S0_ZASCE</name>
<feature type="disulfide bond" evidence="4">
    <location>
        <begin position="442"/>
        <end position="450"/>
    </location>
</feature>
<proteinExistence type="predicted"/>
<accession>A0A6A6D0S0</accession>
<keyword evidence="2" id="KW-0325">Glycoprotein</keyword>
<evidence type="ECO:0000313" key="6">
    <source>
        <dbReference type="Proteomes" id="UP000799537"/>
    </source>
</evidence>
<dbReference type="InterPro" id="IPR029033">
    <property type="entry name" value="His_PPase_superfam"/>
</dbReference>
<evidence type="ECO:0000256" key="3">
    <source>
        <dbReference type="PIRSR" id="PIRSR000894-1"/>
    </source>
</evidence>
<dbReference type="GeneID" id="54557738"/>
<evidence type="ECO:0000256" key="4">
    <source>
        <dbReference type="PIRSR" id="PIRSR000894-2"/>
    </source>
</evidence>
<feature type="disulfide bond" evidence="4">
    <location>
        <begin position="72"/>
        <end position="399"/>
    </location>
</feature>
<gene>
    <name evidence="5" type="ORF">M409DRAFT_18361</name>
</gene>
<dbReference type="Pfam" id="PF00328">
    <property type="entry name" value="His_Phos_2"/>
    <property type="match status" value="1"/>
</dbReference>
<keyword evidence="6" id="KW-1185">Reference proteome</keyword>
<dbReference type="GO" id="GO:0009277">
    <property type="term" value="C:fungal-type cell wall"/>
    <property type="evidence" value="ECO:0007669"/>
    <property type="project" value="TreeGrafter"/>
</dbReference>
<organism evidence="5 6">
    <name type="scientific">Zasmidium cellare ATCC 36951</name>
    <dbReference type="NCBI Taxonomy" id="1080233"/>
    <lineage>
        <taxon>Eukaryota</taxon>
        <taxon>Fungi</taxon>
        <taxon>Dikarya</taxon>
        <taxon>Ascomycota</taxon>
        <taxon>Pezizomycotina</taxon>
        <taxon>Dothideomycetes</taxon>
        <taxon>Dothideomycetidae</taxon>
        <taxon>Mycosphaerellales</taxon>
        <taxon>Mycosphaerellaceae</taxon>
        <taxon>Zasmidium</taxon>
    </lineage>
</organism>
<protein>
    <recommendedName>
        <fullName evidence="7">3-phytase</fullName>
    </recommendedName>
</protein>
<dbReference type="OrthoDB" id="6509975at2759"/>
<feature type="active site" description="Proton donor" evidence="3">
    <location>
        <position position="350"/>
    </location>
</feature>
<feature type="disulfide bond" evidence="4">
    <location>
        <begin position="276"/>
        <end position="289"/>
    </location>
</feature>
<dbReference type="EMBL" id="ML993583">
    <property type="protein sequence ID" value="KAF2171246.1"/>
    <property type="molecule type" value="Genomic_DNA"/>
</dbReference>
<keyword evidence="4" id="KW-1015">Disulfide bond</keyword>
<dbReference type="InterPro" id="IPR016274">
    <property type="entry name" value="Histidine_acid_Pase_euk"/>
</dbReference>
<reference evidence="5" key="1">
    <citation type="journal article" date="2020" name="Stud. Mycol.">
        <title>101 Dothideomycetes genomes: a test case for predicting lifestyles and emergence of pathogens.</title>
        <authorList>
            <person name="Haridas S."/>
            <person name="Albert R."/>
            <person name="Binder M."/>
            <person name="Bloem J."/>
            <person name="Labutti K."/>
            <person name="Salamov A."/>
            <person name="Andreopoulos B."/>
            <person name="Baker S."/>
            <person name="Barry K."/>
            <person name="Bills G."/>
            <person name="Bluhm B."/>
            <person name="Cannon C."/>
            <person name="Castanera R."/>
            <person name="Culley D."/>
            <person name="Daum C."/>
            <person name="Ezra D."/>
            <person name="Gonzalez J."/>
            <person name="Henrissat B."/>
            <person name="Kuo A."/>
            <person name="Liang C."/>
            <person name="Lipzen A."/>
            <person name="Lutzoni F."/>
            <person name="Magnuson J."/>
            <person name="Mondo S."/>
            <person name="Nolan M."/>
            <person name="Ohm R."/>
            <person name="Pangilinan J."/>
            <person name="Park H.-J."/>
            <person name="Ramirez L."/>
            <person name="Alfaro M."/>
            <person name="Sun H."/>
            <person name="Tritt A."/>
            <person name="Yoshinaga Y."/>
            <person name="Zwiers L.-H."/>
            <person name="Turgeon B."/>
            <person name="Goodwin S."/>
            <person name="Spatafora J."/>
            <person name="Crous P."/>
            <person name="Grigoriev I."/>
        </authorList>
    </citation>
    <scope>NUCLEOTIDE SEQUENCE</scope>
    <source>
        <strain evidence="5">ATCC 36951</strain>
    </source>
</reference>
<evidence type="ECO:0000256" key="2">
    <source>
        <dbReference type="ARBA" id="ARBA00023180"/>
    </source>
</evidence>
<dbReference type="Proteomes" id="UP000799537">
    <property type="component" value="Unassembled WGS sequence"/>
</dbReference>
<dbReference type="AlphaFoldDB" id="A0A6A6D0S0"/>
<dbReference type="PANTHER" id="PTHR20963">
    <property type="entry name" value="MULTIPLE INOSITOL POLYPHOSPHATE PHOSPHATASE-RELATED"/>
    <property type="match status" value="1"/>
</dbReference>
<feature type="active site" description="Nucleophile" evidence="3">
    <location>
        <position position="83"/>
    </location>
</feature>
<dbReference type="RefSeq" id="XP_033672135.1">
    <property type="nucleotide sequence ID" value="XM_033804466.1"/>
</dbReference>
<evidence type="ECO:0008006" key="7">
    <source>
        <dbReference type="Google" id="ProtNLM"/>
    </source>
</evidence>
<evidence type="ECO:0000313" key="5">
    <source>
        <dbReference type="EMBL" id="KAF2171246.1"/>
    </source>
</evidence>
<dbReference type="PIRSF" id="PIRSF000894">
    <property type="entry name" value="Acid_phosphatase"/>
    <property type="match status" value="1"/>
</dbReference>
<dbReference type="CDD" id="cd07061">
    <property type="entry name" value="HP_HAP_like"/>
    <property type="match status" value="1"/>
</dbReference>
<evidence type="ECO:0000256" key="1">
    <source>
        <dbReference type="ARBA" id="ARBA00022801"/>
    </source>
</evidence>
<keyword evidence="1" id="KW-0378">Hydrolase</keyword>